<dbReference type="InterPro" id="IPR052698">
    <property type="entry name" value="MoCofactor_Util/Proc"/>
</dbReference>
<dbReference type="Pfam" id="PF13478">
    <property type="entry name" value="XdhC_C"/>
    <property type="match status" value="1"/>
</dbReference>
<dbReference type="RefSeq" id="WP_192624582.1">
    <property type="nucleotide sequence ID" value="NZ_JADBGG010000031.1"/>
</dbReference>
<protein>
    <submittedName>
        <fullName evidence="3">Xanthine dehydrogenase accessory factor</fullName>
    </submittedName>
</protein>
<feature type="domain" description="XdhC Rossmann" evidence="2">
    <location>
        <begin position="191"/>
        <end position="332"/>
    </location>
</feature>
<name>A0ABR9H7I5_9BACT</name>
<dbReference type="InterPro" id="IPR027051">
    <property type="entry name" value="XdhC_Rossmann_dom"/>
</dbReference>
<proteinExistence type="predicted"/>
<dbReference type="Gene3D" id="3.40.50.720">
    <property type="entry name" value="NAD(P)-binding Rossmann-like Domain"/>
    <property type="match status" value="1"/>
</dbReference>
<dbReference type="PANTHER" id="PTHR30388:SF6">
    <property type="entry name" value="XANTHINE DEHYDROGENASE SUBUNIT A-RELATED"/>
    <property type="match status" value="1"/>
</dbReference>
<sequence>MNDIFQSVVEVLRKGEDAVFCGIVESSGSAPRTSGARMLVLSDGSIHGSVGGGPVEGACQAKAAKLLQGTKTHHFLSFDLNSVKAADAGMVCGGAVKVLLQRVSAEHLPFFENIVCLQREGERPVLVTVMQPKQDPVLAVWTARDGLAGAAPPETLAAELARKAAKTRQSFGLEESGVSVFAEPVVMPTVLHLVGAGHVALATAKVAAFAGFEVVVMDDRSEFADPGRYPEAREVRVLENFDACLADLGADDYVVIVTRGHLHDRDVLAQALKTGAGYIGMIGSRSKRDAVYRSLLESGYTQADLDRVFCPIGLTIGADTPEEIAVSIVGEMIRVRAGVPA</sequence>
<dbReference type="InterPro" id="IPR003777">
    <property type="entry name" value="XdhC_CoxI"/>
</dbReference>
<dbReference type="InterPro" id="IPR036291">
    <property type="entry name" value="NAD(P)-bd_dom_sf"/>
</dbReference>
<evidence type="ECO:0000313" key="3">
    <source>
        <dbReference type="EMBL" id="MBE1426659.1"/>
    </source>
</evidence>
<gene>
    <name evidence="3" type="ORF">H4684_003325</name>
</gene>
<dbReference type="Proteomes" id="UP000639010">
    <property type="component" value="Unassembled WGS sequence"/>
</dbReference>
<dbReference type="EMBL" id="JADBGG010000031">
    <property type="protein sequence ID" value="MBE1426659.1"/>
    <property type="molecule type" value="Genomic_DNA"/>
</dbReference>
<organism evidence="3 4">
    <name type="scientific">Desulfomicrobium macestii</name>
    <dbReference type="NCBI Taxonomy" id="90731"/>
    <lineage>
        <taxon>Bacteria</taxon>
        <taxon>Pseudomonadati</taxon>
        <taxon>Thermodesulfobacteriota</taxon>
        <taxon>Desulfovibrionia</taxon>
        <taxon>Desulfovibrionales</taxon>
        <taxon>Desulfomicrobiaceae</taxon>
        <taxon>Desulfomicrobium</taxon>
    </lineage>
</organism>
<dbReference type="SUPFAM" id="SSF51735">
    <property type="entry name" value="NAD(P)-binding Rossmann-fold domains"/>
    <property type="match status" value="1"/>
</dbReference>
<dbReference type="PANTHER" id="PTHR30388">
    <property type="entry name" value="ALDEHYDE OXIDOREDUCTASE MOLYBDENUM COFACTOR ASSEMBLY PROTEIN"/>
    <property type="match status" value="1"/>
</dbReference>
<evidence type="ECO:0000313" key="4">
    <source>
        <dbReference type="Proteomes" id="UP000639010"/>
    </source>
</evidence>
<accession>A0ABR9H7I5</accession>
<dbReference type="Pfam" id="PF02625">
    <property type="entry name" value="XdhC_CoxI"/>
    <property type="match status" value="1"/>
</dbReference>
<comment type="caution">
    <text evidence="3">The sequence shown here is derived from an EMBL/GenBank/DDBJ whole genome shotgun (WGS) entry which is preliminary data.</text>
</comment>
<reference evidence="3 4" key="1">
    <citation type="submission" date="2020-10" db="EMBL/GenBank/DDBJ databases">
        <title>Genomic Encyclopedia of Type Strains, Phase IV (KMG-IV): sequencing the most valuable type-strain genomes for metagenomic binning, comparative biology and taxonomic classification.</title>
        <authorList>
            <person name="Goeker M."/>
        </authorList>
    </citation>
    <scope>NUCLEOTIDE SEQUENCE [LARGE SCALE GENOMIC DNA]</scope>
    <source>
        <strain evidence="3 4">DSM 4194</strain>
    </source>
</reference>
<evidence type="ECO:0000259" key="2">
    <source>
        <dbReference type="Pfam" id="PF13478"/>
    </source>
</evidence>
<evidence type="ECO:0000259" key="1">
    <source>
        <dbReference type="Pfam" id="PF02625"/>
    </source>
</evidence>
<keyword evidence="4" id="KW-1185">Reference proteome</keyword>
<dbReference type="NCBIfam" id="NF045664">
    <property type="entry name" value="XdhC_rel_AOR"/>
    <property type="match status" value="1"/>
</dbReference>
<feature type="domain" description="XdhC- CoxI" evidence="1">
    <location>
        <begin position="12"/>
        <end position="75"/>
    </location>
</feature>